<dbReference type="InterPro" id="IPR057847">
    <property type="entry name" value="ZMIZ1/ZMIZ2_GBD-like"/>
</dbReference>
<evidence type="ECO:0000313" key="4">
    <source>
        <dbReference type="EMBL" id="KAI6656500.1"/>
    </source>
</evidence>
<sequence>MMMDPMYIQPQQDSLRFLHNITQNLISQVTYAKSCRQLIHWCSTLTVYQPHFETALLSCLSAAATCATKPGFDIDLAVQLFQSCCNFKTQASPQFNERLKTLWDDMNEQVAMKRSGNQEQAQRIAQQIQIQAAQQAMPSGENIPHVNQHMNQQHYQPSREIPEYPSLGSSETTVSVVTTIYSSMTSHSVSPSHHAPTTVSIPSSSQPSITTSSPTAIPTPAVTQPTNTKTPVQTQPNTTPVATVQTAAIFAAAHATATATATAITASKLPSGPPGSPNSDTASNKPPPQNLPRPQTAPVHMAQQLERRMSTPVTPMNPLMAALSGPVQFPDSPHQLSQHMMTPLNDPMTHGLPLDGLPLHPQPPPPYNHITTQRGLQLPPTYQDVTTLLPAVSPMQTAYATPNKIPQGVMTMMGPEYNQYVDQFSASYPPQQVSFNKGLPPELGSPYEYPPMMARPNSLYLPPSSYDSIAGNPKSLTETRSYMTPGMGFDVMVPGPGMHSPYINSFPQQGRMGYMQMPATASPTKLTQPMQFPQHIAPAPNHSMMTPNYMMNPKVYPQSAPPGFHIPPDFPQLNKEYLEINKHGDQVIRLTAPIVDGVLLAPFQLQHNNNSISHKFIMKENVFPTLISRYDL</sequence>
<feature type="domain" description="ZMIZ1 N-terminal" evidence="2">
    <location>
        <begin position="12"/>
        <end position="105"/>
    </location>
</feature>
<dbReference type="InterPro" id="IPR040797">
    <property type="entry name" value="ZMIZ1_N"/>
</dbReference>
<reference evidence="4 5" key="1">
    <citation type="journal article" date="2023" name="BMC Biol.">
        <title>The compact genome of the sponge Oopsacas minuta (Hexactinellida) is lacking key metazoan core genes.</title>
        <authorList>
            <person name="Santini S."/>
            <person name="Schenkelaars Q."/>
            <person name="Jourda C."/>
            <person name="Duchesne M."/>
            <person name="Belahbib H."/>
            <person name="Rocher C."/>
            <person name="Selva M."/>
            <person name="Riesgo A."/>
            <person name="Vervoort M."/>
            <person name="Leys S.P."/>
            <person name="Kodjabachian L."/>
            <person name="Le Bivic A."/>
            <person name="Borchiellini C."/>
            <person name="Claverie J.M."/>
            <person name="Renard E."/>
        </authorList>
    </citation>
    <scope>NUCLEOTIDE SEQUENCE [LARGE SCALE GENOMIC DNA]</scope>
    <source>
        <strain evidence="4">SPO-2</strain>
    </source>
</reference>
<dbReference type="AlphaFoldDB" id="A0AAV7K758"/>
<dbReference type="EMBL" id="JAKMXF010000144">
    <property type="protein sequence ID" value="KAI6656500.1"/>
    <property type="molecule type" value="Genomic_DNA"/>
</dbReference>
<evidence type="ECO:0000259" key="2">
    <source>
        <dbReference type="Pfam" id="PF18028"/>
    </source>
</evidence>
<dbReference type="Proteomes" id="UP001165289">
    <property type="component" value="Unassembled WGS sequence"/>
</dbReference>
<evidence type="ECO:0000313" key="5">
    <source>
        <dbReference type="Proteomes" id="UP001165289"/>
    </source>
</evidence>
<keyword evidence="5" id="KW-1185">Reference proteome</keyword>
<evidence type="ECO:0000259" key="3">
    <source>
        <dbReference type="Pfam" id="PF25527"/>
    </source>
</evidence>
<gene>
    <name evidence="4" type="ORF">LOD99_1296</name>
</gene>
<feature type="region of interest" description="Disordered" evidence="1">
    <location>
        <begin position="186"/>
        <end position="239"/>
    </location>
</feature>
<accession>A0AAV7K758</accession>
<dbReference type="Pfam" id="PF25527">
    <property type="entry name" value="GBD-like_ZMIZ1_ZMIZ2"/>
    <property type="match status" value="1"/>
</dbReference>
<dbReference type="Pfam" id="PF18028">
    <property type="entry name" value="Zmiz1_N"/>
    <property type="match status" value="1"/>
</dbReference>
<proteinExistence type="predicted"/>
<organism evidence="4 5">
    <name type="scientific">Oopsacas minuta</name>
    <dbReference type="NCBI Taxonomy" id="111878"/>
    <lineage>
        <taxon>Eukaryota</taxon>
        <taxon>Metazoa</taxon>
        <taxon>Porifera</taxon>
        <taxon>Hexactinellida</taxon>
        <taxon>Hexasterophora</taxon>
        <taxon>Lyssacinosida</taxon>
        <taxon>Leucopsacidae</taxon>
        <taxon>Oopsacas</taxon>
    </lineage>
</organism>
<protein>
    <submittedName>
        <fullName evidence="4">Uncharacterized protein</fullName>
    </submittedName>
</protein>
<feature type="region of interest" description="Disordered" evidence="1">
    <location>
        <begin position="266"/>
        <end position="295"/>
    </location>
</feature>
<comment type="caution">
    <text evidence="4">The sequence shown here is derived from an EMBL/GenBank/DDBJ whole genome shotgun (WGS) entry which is preliminary data.</text>
</comment>
<name>A0AAV7K758_9METZ</name>
<evidence type="ECO:0000256" key="1">
    <source>
        <dbReference type="SAM" id="MobiDB-lite"/>
    </source>
</evidence>
<feature type="domain" description="ZMIZ1/ZMIZ2 GBD-like" evidence="3">
    <location>
        <begin position="589"/>
        <end position="632"/>
    </location>
</feature>